<evidence type="ECO:0000313" key="1">
    <source>
        <dbReference type="EMBL" id="TYK29277.1"/>
    </source>
</evidence>
<dbReference type="SUPFAM" id="SSF56672">
    <property type="entry name" value="DNA/RNA polymerases"/>
    <property type="match status" value="1"/>
</dbReference>
<sequence>MLAERGLMYVDTWINQKLTKSTMVDSNATHNFIIEVEARRLSLHWEKDTRRMKVVNSIALPTVKLAKPTMIKLGGWNVPVNFMIVKMDDFDVLLEMEFLLEHKVIPMPLAKCIVIIGFVPHCWTFVSLTVPKDIFCVLEKYRDVMPDSLPKSLSSRRMIDHEIELLPRAKPPVKNAYYMALSELAELHKQLDELLSARLIRPAKTPYGA</sequence>
<dbReference type="PANTHER" id="PTHR15503:SF22">
    <property type="entry name" value="TRANSPOSON TY3-I GAG POLYPROTEIN"/>
    <property type="match status" value="1"/>
</dbReference>
<dbReference type="CDD" id="cd00303">
    <property type="entry name" value="retropepsin_like"/>
    <property type="match status" value="1"/>
</dbReference>
<dbReference type="Proteomes" id="UP000321947">
    <property type="component" value="Unassembled WGS sequence"/>
</dbReference>
<dbReference type="GO" id="GO:0006508">
    <property type="term" value="P:proteolysis"/>
    <property type="evidence" value="ECO:0007669"/>
    <property type="project" value="UniProtKB-KW"/>
</dbReference>
<name>A0A5D3DZH3_CUCMM</name>
<dbReference type="InterPro" id="IPR021109">
    <property type="entry name" value="Peptidase_aspartic_dom_sf"/>
</dbReference>
<dbReference type="Pfam" id="PF08284">
    <property type="entry name" value="RVP_2"/>
    <property type="match status" value="1"/>
</dbReference>
<keyword evidence="1" id="KW-0645">Protease</keyword>
<evidence type="ECO:0000313" key="2">
    <source>
        <dbReference type="Proteomes" id="UP000321947"/>
    </source>
</evidence>
<dbReference type="Gene3D" id="2.40.70.10">
    <property type="entry name" value="Acid Proteases"/>
    <property type="match status" value="1"/>
</dbReference>
<accession>A0A5D3DZH3</accession>
<dbReference type="AlphaFoldDB" id="A0A5D3DZH3"/>
<dbReference type="InterPro" id="IPR032567">
    <property type="entry name" value="RTL1-rel"/>
</dbReference>
<dbReference type="GO" id="GO:0008233">
    <property type="term" value="F:peptidase activity"/>
    <property type="evidence" value="ECO:0007669"/>
    <property type="project" value="UniProtKB-KW"/>
</dbReference>
<protein>
    <submittedName>
        <fullName evidence="1">Asp_protease_2 domain-containing protein</fullName>
    </submittedName>
</protein>
<proteinExistence type="predicted"/>
<dbReference type="Gene3D" id="3.10.10.10">
    <property type="entry name" value="HIV Type 1 Reverse Transcriptase, subunit A, domain 1"/>
    <property type="match status" value="1"/>
</dbReference>
<comment type="caution">
    <text evidence="1">The sequence shown here is derived from an EMBL/GenBank/DDBJ whole genome shotgun (WGS) entry which is preliminary data.</text>
</comment>
<dbReference type="PANTHER" id="PTHR15503">
    <property type="entry name" value="LDOC1 RELATED"/>
    <property type="match status" value="1"/>
</dbReference>
<gene>
    <name evidence="1" type="ORF">E5676_scaffold1212G00430</name>
</gene>
<dbReference type="EMBL" id="SSTD01001747">
    <property type="protein sequence ID" value="TYK29277.1"/>
    <property type="molecule type" value="Genomic_DNA"/>
</dbReference>
<reference evidence="1 2" key="1">
    <citation type="submission" date="2019-08" db="EMBL/GenBank/DDBJ databases">
        <title>Draft genome sequences of two oriental melons (Cucumis melo L. var makuwa).</title>
        <authorList>
            <person name="Kwon S.-Y."/>
        </authorList>
    </citation>
    <scope>NUCLEOTIDE SEQUENCE [LARGE SCALE GENOMIC DNA]</scope>
    <source>
        <strain evidence="2">cv. Chang Bougi</strain>
        <tissue evidence="1">Leaf</tissue>
    </source>
</reference>
<keyword evidence="1" id="KW-0378">Hydrolase</keyword>
<organism evidence="1 2">
    <name type="scientific">Cucumis melo var. makuwa</name>
    <name type="common">Oriental melon</name>
    <dbReference type="NCBI Taxonomy" id="1194695"/>
    <lineage>
        <taxon>Eukaryota</taxon>
        <taxon>Viridiplantae</taxon>
        <taxon>Streptophyta</taxon>
        <taxon>Embryophyta</taxon>
        <taxon>Tracheophyta</taxon>
        <taxon>Spermatophyta</taxon>
        <taxon>Magnoliopsida</taxon>
        <taxon>eudicotyledons</taxon>
        <taxon>Gunneridae</taxon>
        <taxon>Pentapetalae</taxon>
        <taxon>rosids</taxon>
        <taxon>fabids</taxon>
        <taxon>Cucurbitales</taxon>
        <taxon>Cucurbitaceae</taxon>
        <taxon>Benincaseae</taxon>
        <taxon>Cucumis</taxon>
    </lineage>
</organism>
<dbReference type="InterPro" id="IPR043502">
    <property type="entry name" value="DNA/RNA_pol_sf"/>
</dbReference>